<feature type="compositionally biased region" description="Polar residues" evidence="1">
    <location>
        <begin position="118"/>
        <end position="131"/>
    </location>
</feature>
<dbReference type="AlphaFoldDB" id="A0A167NDN7"/>
<gene>
    <name evidence="3" type="ORF">CALVIDRAFT_597511</name>
</gene>
<evidence type="ECO:0000313" key="4">
    <source>
        <dbReference type="Proteomes" id="UP000076738"/>
    </source>
</evidence>
<dbReference type="InterPro" id="IPR019380">
    <property type="entry name" value="Casein_kinase_sb_PP28"/>
</dbReference>
<sequence>MVRGSGKFKTKRGGGRNFSRNLEPLDGDFGKATPNKWSARDQDDDDDDSDEDSSEEESDDATGVPPQPGALASGSAEPELTRAERRAQKKVGKPVAKATAIAEGEEEEDDDDDDPTLINPNRATSKTTKLSSLGAEPVQLSRREREAQEQKEAKERYWKLHQAGKTDQAKADLARLTQIRKEREQAAAQRKAEAAAREAELAAKQASSKQKR</sequence>
<dbReference type="PANTHER" id="PTHR22055">
    <property type="entry name" value="28 KDA HEAT- AND ACID-STABLE PHOSPHOPROTEIN PDGF-ASSOCIATED PROTEIN"/>
    <property type="match status" value="1"/>
</dbReference>
<evidence type="ECO:0000313" key="3">
    <source>
        <dbReference type="EMBL" id="KZO97603.1"/>
    </source>
</evidence>
<evidence type="ECO:0000259" key="2">
    <source>
        <dbReference type="Pfam" id="PF10252"/>
    </source>
</evidence>
<feature type="region of interest" description="Disordered" evidence="1">
    <location>
        <begin position="182"/>
        <end position="212"/>
    </location>
</feature>
<accession>A0A167NDN7</accession>
<feature type="compositionally biased region" description="Acidic residues" evidence="1">
    <location>
        <begin position="42"/>
        <end position="60"/>
    </location>
</feature>
<proteinExistence type="predicted"/>
<feature type="compositionally biased region" description="Basic and acidic residues" evidence="1">
    <location>
        <begin position="141"/>
        <end position="158"/>
    </location>
</feature>
<feature type="domain" description="Casein kinase substrate phosphoprotein PP28" evidence="2">
    <location>
        <begin position="119"/>
        <end position="195"/>
    </location>
</feature>
<name>A0A167NDN7_CALVF</name>
<organism evidence="3 4">
    <name type="scientific">Calocera viscosa (strain TUFC12733)</name>
    <dbReference type="NCBI Taxonomy" id="1330018"/>
    <lineage>
        <taxon>Eukaryota</taxon>
        <taxon>Fungi</taxon>
        <taxon>Dikarya</taxon>
        <taxon>Basidiomycota</taxon>
        <taxon>Agaricomycotina</taxon>
        <taxon>Dacrymycetes</taxon>
        <taxon>Dacrymycetales</taxon>
        <taxon>Dacrymycetaceae</taxon>
        <taxon>Calocera</taxon>
    </lineage>
</organism>
<dbReference type="OrthoDB" id="21120at2759"/>
<dbReference type="InterPro" id="IPR039876">
    <property type="entry name" value="HAP28"/>
</dbReference>
<feature type="compositionally biased region" description="Acidic residues" evidence="1">
    <location>
        <begin position="103"/>
        <end position="115"/>
    </location>
</feature>
<feature type="compositionally biased region" description="Basic residues" evidence="1">
    <location>
        <begin position="1"/>
        <end position="14"/>
    </location>
</feature>
<dbReference type="Pfam" id="PF10252">
    <property type="entry name" value="PP28"/>
    <property type="match status" value="1"/>
</dbReference>
<dbReference type="EMBL" id="KV417279">
    <property type="protein sequence ID" value="KZO97603.1"/>
    <property type="molecule type" value="Genomic_DNA"/>
</dbReference>
<protein>
    <recommendedName>
        <fullName evidence="2">Casein kinase substrate phosphoprotein PP28 domain-containing protein</fullName>
    </recommendedName>
</protein>
<keyword evidence="4" id="KW-1185">Reference proteome</keyword>
<evidence type="ECO:0000256" key="1">
    <source>
        <dbReference type="SAM" id="MobiDB-lite"/>
    </source>
</evidence>
<dbReference type="Proteomes" id="UP000076738">
    <property type="component" value="Unassembled WGS sequence"/>
</dbReference>
<feature type="region of interest" description="Disordered" evidence="1">
    <location>
        <begin position="1"/>
        <end position="170"/>
    </location>
</feature>
<reference evidence="3 4" key="1">
    <citation type="journal article" date="2016" name="Mol. Biol. Evol.">
        <title>Comparative Genomics of Early-Diverging Mushroom-Forming Fungi Provides Insights into the Origins of Lignocellulose Decay Capabilities.</title>
        <authorList>
            <person name="Nagy L.G."/>
            <person name="Riley R."/>
            <person name="Tritt A."/>
            <person name="Adam C."/>
            <person name="Daum C."/>
            <person name="Floudas D."/>
            <person name="Sun H."/>
            <person name="Yadav J.S."/>
            <person name="Pangilinan J."/>
            <person name="Larsson K.H."/>
            <person name="Matsuura K."/>
            <person name="Barry K."/>
            <person name="Labutti K."/>
            <person name="Kuo R."/>
            <person name="Ohm R.A."/>
            <person name="Bhattacharya S.S."/>
            <person name="Shirouzu T."/>
            <person name="Yoshinaga Y."/>
            <person name="Martin F.M."/>
            <person name="Grigoriev I.V."/>
            <person name="Hibbett D.S."/>
        </authorList>
    </citation>
    <scope>NUCLEOTIDE SEQUENCE [LARGE SCALE GENOMIC DNA]</scope>
    <source>
        <strain evidence="3 4">TUFC12733</strain>
    </source>
</reference>
<feature type="compositionally biased region" description="Basic and acidic residues" evidence="1">
    <location>
        <begin position="182"/>
        <end position="201"/>
    </location>
</feature>